<dbReference type="AlphaFoldDB" id="A0AAD4MLP5"/>
<dbReference type="EMBL" id="JAKKPZ010000474">
    <property type="protein sequence ID" value="KAI1694760.1"/>
    <property type="molecule type" value="Genomic_DNA"/>
</dbReference>
<evidence type="ECO:0000313" key="3">
    <source>
        <dbReference type="Proteomes" id="UP001201812"/>
    </source>
</evidence>
<evidence type="ECO:0000313" key="2">
    <source>
        <dbReference type="EMBL" id="KAI1694760.1"/>
    </source>
</evidence>
<protein>
    <submittedName>
        <fullName evidence="2">Uncharacterized protein</fullName>
    </submittedName>
</protein>
<evidence type="ECO:0000256" key="1">
    <source>
        <dbReference type="SAM" id="MobiDB-lite"/>
    </source>
</evidence>
<proteinExistence type="predicted"/>
<name>A0AAD4MLP5_9BILA</name>
<reference evidence="2" key="1">
    <citation type="submission" date="2022-01" db="EMBL/GenBank/DDBJ databases">
        <title>Genome Sequence Resource for Two Populations of Ditylenchus destructor, the Migratory Endoparasitic Phytonematode.</title>
        <authorList>
            <person name="Zhang H."/>
            <person name="Lin R."/>
            <person name="Xie B."/>
        </authorList>
    </citation>
    <scope>NUCLEOTIDE SEQUENCE</scope>
    <source>
        <strain evidence="2">BazhouSP</strain>
    </source>
</reference>
<accession>A0AAD4MLP5</accession>
<feature type="region of interest" description="Disordered" evidence="1">
    <location>
        <begin position="66"/>
        <end position="149"/>
    </location>
</feature>
<dbReference type="Proteomes" id="UP001201812">
    <property type="component" value="Unassembled WGS sequence"/>
</dbReference>
<gene>
    <name evidence="2" type="ORF">DdX_19953</name>
</gene>
<feature type="compositionally biased region" description="Polar residues" evidence="1">
    <location>
        <begin position="115"/>
        <end position="129"/>
    </location>
</feature>
<comment type="caution">
    <text evidence="2">The sequence shown here is derived from an EMBL/GenBank/DDBJ whole genome shotgun (WGS) entry which is preliminary data.</text>
</comment>
<organism evidence="2 3">
    <name type="scientific">Ditylenchus destructor</name>
    <dbReference type="NCBI Taxonomy" id="166010"/>
    <lineage>
        <taxon>Eukaryota</taxon>
        <taxon>Metazoa</taxon>
        <taxon>Ecdysozoa</taxon>
        <taxon>Nematoda</taxon>
        <taxon>Chromadorea</taxon>
        <taxon>Rhabditida</taxon>
        <taxon>Tylenchina</taxon>
        <taxon>Tylenchomorpha</taxon>
        <taxon>Sphaerularioidea</taxon>
        <taxon>Anguinidae</taxon>
        <taxon>Anguininae</taxon>
        <taxon>Ditylenchus</taxon>
    </lineage>
</organism>
<feature type="compositionally biased region" description="Basic and acidic residues" evidence="1">
    <location>
        <begin position="77"/>
        <end position="86"/>
    </location>
</feature>
<keyword evidence="3" id="KW-1185">Reference proteome</keyword>
<sequence length="183" mass="21459">MLLEDGDVVFVQMTDSEKAQFLAEVERRMDAKLAMQKVTVERRVQRPRSRMTYLKPEHFPHLYGYAPASDPEDDLKDEQVGQKPEDVIPENVNKIEQLSEPIRPFSPETKRSEKSVISSENLSDTQPSDYTLRMNAAGDRANNNRSDRPSKKHRYEYFCCRGRRSERAIGRRMHFRHWNCSIQ</sequence>